<proteinExistence type="predicted"/>
<dbReference type="EMBL" id="QKWW01000035">
    <property type="protein sequence ID" value="PZT55180.1"/>
    <property type="molecule type" value="Genomic_DNA"/>
</dbReference>
<dbReference type="InterPro" id="IPR009793">
    <property type="entry name" value="DUF1361"/>
</dbReference>
<sequence length="242" mass="27889">MRDKHDRLFNKKFIAVTFTLLLMTVCCLSIAAYLRAKSGSGMYAFLSWDMFLAWIPLLISSLMAYVSRHMFTRHRTIGVALTCSLALVWLFFLPNAAYLFTEMLHTFRYFTAQRGNPFWYSMDFWYSLSLTFGVALTGLLLSTCSIMQIQQILRKCTHRSVCWIIVGGILLLSSLGVYIGRFNRWNSWDIVSRPGKIVMDLVNDLGAEESILFEFVALLFVVQAFIYVIISLLNFQSKELSR</sequence>
<feature type="transmembrane region" description="Helical" evidence="1">
    <location>
        <begin position="46"/>
        <end position="66"/>
    </location>
</feature>
<feature type="transmembrane region" description="Helical" evidence="1">
    <location>
        <begin position="161"/>
        <end position="179"/>
    </location>
</feature>
<feature type="transmembrane region" description="Helical" evidence="1">
    <location>
        <begin position="78"/>
        <end position="100"/>
    </location>
</feature>
<feature type="transmembrane region" description="Helical" evidence="1">
    <location>
        <begin position="12"/>
        <end position="34"/>
    </location>
</feature>
<keyword evidence="1" id="KW-1133">Transmembrane helix</keyword>
<evidence type="ECO:0000313" key="3">
    <source>
        <dbReference type="Proteomes" id="UP000249204"/>
    </source>
</evidence>
<accession>A0A2W6P685</accession>
<name>A0A2W6P685_9BACL</name>
<reference evidence="2 3" key="1">
    <citation type="submission" date="2018-06" db="EMBL/GenBank/DDBJ databases">
        <title>Isolation of heavy metals resistant Paenibacillus silvae NC2 from Gold-Copper mine in ZiJin, China.</title>
        <authorList>
            <person name="Xu J."/>
            <person name="Mazhar H.S."/>
            <person name="Rensing C."/>
        </authorList>
    </citation>
    <scope>NUCLEOTIDE SEQUENCE [LARGE SCALE GENOMIC DNA]</scope>
    <source>
        <strain evidence="2 3">NC2</strain>
    </source>
</reference>
<dbReference type="AlphaFoldDB" id="A0A2W6P685"/>
<feature type="transmembrane region" description="Helical" evidence="1">
    <location>
        <begin position="124"/>
        <end position="149"/>
    </location>
</feature>
<evidence type="ECO:0000256" key="1">
    <source>
        <dbReference type="SAM" id="Phobius"/>
    </source>
</evidence>
<dbReference type="RefSeq" id="WP_111270767.1">
    <property type="nucleotide sequence ID" value="NZ_QKWW01000035.1"/>
</dbReference>
<evidence type="ECO:0000313" key="2">
    <source>
        <dbReference type="EMBL" id="PZT55180.1"/>
    </source>
</evidence>
<comment type="caution">
    <text evidence="2">The sequence shown here is derived from an EMBL/GenBank/DDBJ whole genome shotgun (WGS) entry which is preliminary data.</text>
</comment>
<organism evidence="2 3">
    <name type="scientific">Paenibacillus silvae</name>
    <dbReference type="NCBI Taxonomy" id="1325358"/>
    <lineage>
        <taxon>Bacteria</taxon>
        <taxon>Bacillati</taxon>
        <taxon>Bacillota</taxon>
        <taxon>Bacilli</taxon>
        <taxon>Bacillales</taxon>
        <taxon>Paenibacillaceae</taxon>
        <taxon>Paenibacillus</taxon>
    </lineage>
</organism>
<keyword evidence="1" id="KW-0472">Membrane</keyword>
<dbReference type="Pfam" id="PF07099">
    <property type="entry name" value="DUF1361"/>
    <property type="match status" value="1"/>
</dbReference>
<gene>
    <name evidence="2" type="ORF">DN757_13590</name>
</gene>
<protein>
    <submittedName>
        <fullName evidence="2">DUF1361 domain-containing protein</fullName>
    </submittedName>
</protein>
<feature type="transmembrane region" description="Helical" evidence="1">
    <location>
        <begin position="211"/>
        <end position="235"/>
    </location>
</feature>
<keyword evidence="1" id="KW-0812">Transmembrane</keyword>
<dbReference type="Proteomes" id="UP000249204">
    <property type="component" value="Unassembled WGS sequence"/>
</dbReference>